<dbReference type="EMBL" id="FNCN01000001">
    <property type="protein sequence ID" value="SDF98453.1"/>
    <property type="molecule type" value="Genomic_DNA"/>
</dbReference>
<feature type="domain" description="ATP-grasp" evidence="3">
    <location>
        <begin position="194"/>
        <end position="396"/>
    </location>
</feature>
<dbReference type="STRING" id="504805.SAMN05421505_1018"/>
<gene>
    <name evidence="4" type="ORF">SAMN05421505_1018</name>
</gene>
<feature type="region of interest" description="Disordered" evidence="2">
    <location>
        <begin position="1"/>
        <end position="55"/>
    </location>
</feature>
<keyword evidence="1" id="KW-0067">ATP-binding</keyword>
<name>A0A1G7QIV3_9ACTN</name>
<keyword evidence="5" id="KW-1185">Reference proteome</keyword>
<dbReference type="GO" id="GO:0046872">
    <property type="term" value="F:metal ion binding"/>
    <property type="evidence" value="ECO:0007669"/>
    <property type="project" value="InterPro"/>
</dbReference>
<dbReference type="AlphaFoldDB" id="A0A1G7QIV3"/>
<evidence type="ECO:0000259" key="3">
    <source>
        <dbReference type="PROSITE" id="PS50975"/>
    </source>
</evidence>
<dbReference type="Gene3D" id="3.30.470.20">
    <property type="entry name" value="ATP-grasp fold, B domain"/>
    <property type="match status" value="1"/>
</dbReference>
<accession>A0A1G7QIV3</accession>
<dbReference type="SUPFAM" id="SSF56059">
    <property type="entry name" value="Glutathione synthetase ATP-binding domain-like"/>
    <property type="match status" value="1"/>
</dbReference>
<protein>
    <recommendedName>
        <fullName evidence="3">ATP-grasp domain-containing protein</fullName>
    </recommendedName>
</protein>
<dbReference type="GO" id="GO:0005524">
    <property type="term" value="F:ATP binding"/>
    <property type="evidence" value="ECO:0007669"/>
    <property type="project" value="UniProtKB-UniRule"/>
</dbReference>
<evidence type="ECO:0000313" key="5">
    <source>
        <dbReference type="Proteomes" id="UP000198923"/>
    </source>
</evidence>
<proteinExistence type="predicted"/>
<evidence type="ECO:0000256" key="1">
    <source>
        <dbReference type="PROSITE-ProRule" id="PRU00409"/>
    </source>
</evidence>
<sequence>MSGSSVVGGVPPARPPSGAEPSRPEPPRTGLPGTELSGTELSGTEPSRPELPGTELSGRVNALIRERFAGRRCVVLSTAASHIAPVVEALVEAGAAGVLAGVADHATGERFGPGVTVHHIPVTATSRDGLAAAFTRALAEPPPGLVAALDRFDPERRALVLDTRDLPGDRLAGRQRYGHRRPEWAAFEDKTLVDRVWRAAGIPSSPSSVLPPRPEALLPEAARLDAGHGTVWAADTRSGIHTAAEGTRWIRGEAEGRRALPFFAGRCSLVRVMPFVEGLPCSVHGLVLPRGIAVLRPLELIVLRDQEHRFIFAGTSTYWDCPPDAAHRIREAARAVGAALRSLCDYRGGFTVDGVLSADGFAPTEVNARLGSGLNLDATRPDLRLDLLNRLLREGDAALLCPEQVEAEMLAALESVRAANVKIPLPSRPATYGAASLAWHAGRWRPAAGDEPPAAVLSTERSSVGDIMRLRPISPALRGAPMSAAAVAAFRLGQEVLRAPVPRLTAPRW</sequence>
<dbReference type="RefSeq" id="WP_143020047.1">
    <property type="nucleotide sequence ID" value="NZ_FNCN01000001.1"/>
</dbReference>
<reference evidence="4 5" key="1">
    <citation type="submission" date="2016-10" db="EMBL/GenBank/DDBJ databases">
        <authorList>
            <person name="de Groot N.N."/>
        </authorList>
    </citation>
    <scope>NUCLEOTIDE SEQUENCE [LARGE SCALE GENOMIC DNA]</scope>
    <source>
        <strain evidence="4 5">CPCC 201354</strain>
    </source>
</reference>
<evidence type="ECO:0000256" key="2">
    <source>
        <dbReference type="SAM" id="MobiDB-lite"/>
    </source>
</evidence>
<dbReference type="Proteomes" id="UP000198923">
    <property type="component" value="Unassembled WGS sequence"/>
</dbReference>
<feature type="compositionally biased region" description="Polar residues" evidence="2">
    <location>
        <begin position="36"/>
        <end position="45"/>
    </location>
</feature>
<keyword evidence="1" id="KW-0547">Nucleotide-binding</keyword>
<evidence type="ECO:0000313" key="4">
    <source>
        <dbReference type="EMBL" id="SDF98453.1"/>
    </source>
</evidence>
<dbReference type="PROSITE" id="PS50975">
    <property type="entry name" value="ATP_GRASP"/>
    <property type="match status" value="1"/>
</dbReference>
<dbReference type="OrthoDB" id="3325712at2"/>
<organism evidence="4 5">
    <name type="scientific">Sinosporangium album</name>
    <dbReference type="NCBI Taxonomy" id="504805"/>
    <lineage>
        <taxon>Bacteria</taxon>
        <taxon>Bacillati</taxon>
        <taxon>Actinomycetota</taxon>
        <taxon>Actinomycetes</taxon>
        <taxon>Streptosporangiales</taxon>
        <taxon>Streptosporangiaceae</taxon>
        <taxon>Sinosporangium</taxon>
    </lineage>
</organism>
<dbReference type="InterPro" id="IPR011761">
    <property type="entry name" value="ATP-grasp"/>
</dbReference>